<proteinExistence type="predicted"/>
<feature type="compositionally biased region" description="Basic and acidic residues" evidence="2">
    <location>
        <begin position="457"/>
        <end position="466"/>
    </location>
</feature>
<dbReference type="Proteomes" id="UP001629113">
    <property type="component" value="Unassembled WGS sequence"/>
</dbReference>
<accession>A0ABR4PUH1</accession>
<feature type="transmembrane region" description="Helical" evidence="3">
    <location>
        <begin position="183"/>
        <end position="208"/>
    </location>
</feature>
<organism evidence="4 5">
    <name type="scientific">Phlyctema vagabunda</name>
    <dbReference type="NCBI Taxonomy" id="108571"/>
    <lineage>
        <taxon>Eukaryota</taxon>
        <taxon>Fungi</taxon>
        <taxon>Dikarya</taxon>
        <taxon>Ascomycota</taxon>
        <taxon>Pezizomycotina</taxon>
        <taxon>Leotiomycetes</taxon>
        <taxon>Helotiales</taxon>
        <taxon>Dermateaceae</taxon>
        <taxon>Phlyctema</taxon>
    </lineage>
</organism>
<feature type="region of interest" description="Disordered" evidence="2">
    <location>
        <begin position="218"/>
        <end position="239"/>
    </location>
</feature>
<feature type="region of interest" description="Disordered" evidence="2">
    <location>
        <begin position="331"/>
        <end position="502"/>
    </location>
</feature>
<dbReference type="EMBL" id="JBFCZG010000001">
    <property type="protein sequence ID" value="KAL3427003.1"/>
    <property type="molecule type" value="Genomic_DNA"/>
</dbReference>
<feature type="coiled-coil region" evidence="1">
    <location>
        <begin position="239"/>
        <end position="266"/>
    </location>
</feature>
<evidence type="ECO:0000256" key="2">
    <source>
        <dbReference type="SAM" id="MobiDB-lite"/>
    </source>
</evidence>
<keyword evidence="3" id="KW-0812">Transmembrane</keyword>
<keyword evidence="5" id="KW-1185">Reference proteome</keyword>
<sequence length="502" mass="58065">MLTEADMDDYFHQKFGERIGKGSLNGLSAFEKDYLKLEYQWHMECEEEAASPKNIEMITSRILLQQYHNRDYPETRTSTERIQEEYQQAGRNCMAKKERIFRGKMNAIYEKHLATRLPKISHTIQISPLVVRADSSFKHPNVVTIQRRIDLTGDIFGRSRHHENVTLPSCTENTSSQFDILRLYQIIILCYFVYVLFCQLPLGSINIFRFDQSSPRNENEISAPADVQESGPTKQVDSLDKQRETLDKMKNKIHTLQQVMKKELEIEASTRPTATQWGCAGESVRTQQDENRSECSFTYTDPEYYERDNGQEAHVEESLDAEYQGRSDYSDYLEFPSVPNSKAGEASAEQWHHDPEQTDEQNNSEQSHDNNDDPVVEYYEGGPEYGDWGNGQQEGHEEHDYHENQDGQEYYDDEEQGQYVFEENSNCYISEDNHSQGGYWDTCSPASEEQGEEYTEESQHDEDNSEARTSVESPDHGEDWADVSNSQDSETHGGVQDITFTY</sequence>
<comment type="caution">
    <text evidence="4">The sequence shown here is derived from an EMBL/GenBank/DDBJ whole genome shotgun (WGS) entry which is preliminary data.</text>
</comment>
<keyword evidence="3" id="KW-0472">Membrane</keyword>
<feature type="compositionally biased region" description="Basic and acidic residues" evidence="2">
    <location>
        <begin position="394"/>
        <end position="405"/>
    </location>
</feature>
<protein>
    <submittedName>
        <fullName evidence="4">Uncharacterized protein</fullName>
    </submittedName>
</protein>
<evidence type="ECO:0000313" key="5">
    <source>
        <dbReference type="Proteomes" id="UP001629113"/>
    </source>
</evidence>
<evidence type="ECO:0000256" key="3">
    <source>
        <dbReference type="SAM" id="Phobius"/>
    </source>
</evidence>
<evidence type="ECO:0000313" key="4">
    <source>
        <dbReference type="EMBL" id="KAL3427003.1"/>
    </source>
</evidence>
<keyword evidence="3" id="KW-1133">Transmembrane helix</keyword>
<gene>
    <name evidence="4" type="ORF">PVAG01_00512</name>
</gene>
<reference evidence="4 5" key="1">
    <citation type="submission" date="2024-06" db="EMBL/GenBank/DDBJ databases">
        <title>Complete genome of Phlyctema vagabunda strain 19-DSS-EL-015.</title>
        <authorList>
            <person name="Fiorenzani C."/>
        </authorList>
    </citation>
    <scope>NUCLEOTIDE SEQUENCE [LARGE SCALE GENOMIC DNA]</scope>
    <source>
        <strain evidence="4 5">19-DSS-EL-015</strain>
    </source>
</reference>
<evidence type="ECO:0000256" key="1">
    <source>
        <dbReference type="SAM" id="Coils"/>
    </source>
</evidence>
<keyword evidence="1" id="KW-0175">Coiled coil</keyword>
<name>A0ABR4PUH1_9HELO</name>
<feature type="region of interest" description="Disordered" evidence="2">
    <location>
        <begin position="278"/>
        <end position="309"/>
    </location>
</feature>